<gene>
    <name evidence="1" type="ORF">HanXRQr2_Chr15g0719031</name>
</gene>
<sequence>MISLYHYYFEASDMKHFSDMIFPPVEEDDGKSNLILGGFCGVIGYSSVFNRC</sequence>
<dbReference type="Proteomes" id="UP000215914">
    <property type="component" value="Unassembled WGS sequence"/>
</dbReference>
<keyword evidence="2" id="KW-1185">Reference proteome</keyword>
<name>A0A9K3E5G9_HELAN</name>
<evidence type="ECO:0000313" key="2">
    <source>
        <dbReference type="Proteomes" id="UP000215914"/>
    </source>
</evidence>
<organism evidence="1 2">
    <name type="scientific">Helianthus annuus</name>
    <name type="common">Common sunflower</name>
    <dbReference type="NCBI Taxonomy" id="4232"/>
    <lineage>
        <taxon>Eukaryota</taxon>
        <taxon>Viridiplantae</taxon>
        <taxon>Streptophyta</taxon>
        <taxon>Embryophyta</taxon>
        <taxon>Tracheophyta</taxon>
        <taxon>Spermatophyta</taxon>
        <taxon>Magnoliopsida</taxon>
        <taxon>eudicotyledons</taxon>
        <taxon>Gunneridae</taxon>
        <taxon>Pentapetalae</taxon>
        <taxon>asterids</taxon>
        <taxon>campanulids</taxon>
        <taxon>Asterales</taxon>
        <taxon>Asteraceae</taxon>
        <taxon>Asteroideae</taxon>
        <taxon>Heliantheae alliance</taxon>
        <taxon>Heliantheae</taxon>
        <taxon>Helianthus</taxon>
    </lineage>
</organism>
<accession>A0A9K3E5G9</accession>
<protein>
    <submittedName>
        <fullName evidence="1">Uncharacterized protein</fullName>
    </submittedName>
</protein>
<dbReference type="AlphaFoldDB" id="A0A9K3E5G9"/>
<proteinExistence type="predicted"/>
<dbReference type="EMBL" id="MNCJ02000330">
    <property type="protein sequence ID" value="KAF5766742.1"/>
    <property type="molecule type" value="Genomic_DNA"/>
</dbReference>
<comment type="caution">
    <text evidence="1">The sequence shown here is derived from an EMBL/GenBank/DDBJ whole genome shotgun (WGS) entry which is preliminary data.</text>
</comment>
<reference evidence="1" key="2">
    <citation type="submission" date="2020-06" db="EMBL/GenBank/DDBJ databases">
        <title>Helianthus annuus Genome sequencing and assembly Release 2.</title>
        <authorList>
            <person name="Gouzy J."/>
            <person name="Langlade N."/>
            <person name="Munos S."/>
        </authorList>
    </citation>
    <scope>NUCLEOTIDE SEQUENCE</scope>
    <source>
        <tissue evidence="1">Leaves</tissue>
    </source>
</reference>
<dbReference type="Gramene" id="mRNA:HanXRQr2_Chr15g0719031">
    <property type="protein sequence ID" value="CDS:HanXRQr2_Chr15g0719031.1"/>
    <property type="gene ID" value="HanXRQr2_Chr15g0719031"/>
</dbReference>
<reference evidence="1" key="1">
    <citation type="journal article" date="2017" name="Nature">
        <title>The sunflower genome provides insights into oil metabolism, flowering and Asterid evolution.</title>
        <authorList>
            <person name="Badouin H."/>
            <person name="Gouzy J."/>
            <person name="Grassa C.J."/>
            <person name="Murat F."/>
            <person name="Staton S.E."/>
            <person name="Cottret L."/>
            <person name="Lelandais-Briere C."/>
            <person name="Owens G.L."/>
            <person name="Carrere S."/>
            <person name="Mayjonade B."/>
            <person name="Legrand L."/>
            <person name="Gill N."/>
            <person name="Kane N.C."/>
            <person name="Bowers J.E."/>
            <person name="Hubner S."/>
            <person name="Bellec A."/>
            <person name="Berard A."/>
            <person name="Berges H."/>
            <person name="Blanchet N."/>
            <person name="Boniface M.C."/>
            <person name="Brunel D."/>
            <person name="Catrice O."/>
            <person name="Chaidir N."/>
            <person name="Claudel C."/>
            <person name="Donnadieu C."/>
            <person name="Faraut T."/>
            <person name="Fievet G."/>
            <person name="Helmstetter N."/>
            <person name="King M."/>
            <person name="Knapp S.J."/>
            <person name="Lai Z."/>
            <person name="Le Paslier M.C."/>
            <person name="Lippi Y."/>
            <person name="Lorenzon L."/>
            <person name="Mandel J.R."/>
            <person name="Marage G."/>
            <person name="Marchand G."/>
            <person name="Marquand E."/>
            <person name="Bret-Mestries E."/>
            <person name="Morien E."/>
            <person name="Nambeesan S."/>
            <person name="Nguyen T."/>
            <person name="Pegot-Espagnet P."/>
            <person name="Pouilly N."/>
            <person name="Raftis F."/>
            <person name="Sallet E."/>
            <person name="Schiex T."/>
            <person name="Thomas J."/>
            <person name="Vandecasteele C."/>
            <person name="Vares D."/>
            <person name="Vear F."/>
            <person name="Vautrin S."/>
            <person name="Crespi M."/>
            <person name="Mangin B."/>
            <person name="Burke J.M."/>
            <person name="Salse J."/>
            <person name="Munos S."/>
            <person name="Vincourt P."/>
            <person name="Rieseberg L.H."/>
            <person name="Langlade N.B."/>
        </authorList>
    </citation>
    <scope>NUCLEOTIDE SEQUENCE</scope>
    <source>
        <tissue evidence="1">Leaves</tissue>
    </source>
</reference>
<evidence type="ECO:0000313" key="1">
    <source>
        <dbReference type="EMBL" id="KAF5766742.1"/>
    </source>
</evidence>